<organism evidence="7">
    <name type="scientific">Alkalihalobacillus alcalophilus ATCC 27647 = CGMCC 1.3604</name>
    <dbReference type="NCBI Taxonomy" id="1218173"/>
    <lineage>
        <taxon>Bacteria</taxon>
        <taxon>Bacillati</taxon>
        <taxon>Bacillota</taxon>
        <taxon>Bacilli</taxon>
        <taxon>Bacillales</taxon>
        <taxon>Bacillaceae</taxon>
        <taxon>Alkalihalobacillus</taxon>
    </lineage>
</organism>
<feature type="transmembrane region" description="Helical" evidence="6">
    <location>
        <begin position="136"/>
        <end position="155"/>
    </location>
</feature>
<feature type="transmembrane region" description="Helical" evidence="6">
    <location>
        <begin position="111"/>
        <end position="130"/>
    </location>
</feature>
<dbReference type="InterPro" id="IPR010343">
    <property type="entry name" value="ArAE_1"/>
</dbReference>
<evidence type="ECO:0000256" key="5">
    <source>
        <dbReference type="ARBA" id="ARBA00023136"/>
    </source>
</evidence>
<dbReference type="AlphaFoldDB" id="K4MKI7"/>
<feature type="transmembrane region" description="Helical" evidence="6">
    <location>
        <begin position="71"/>
        <end position="99"/>
    </location>
</feature>
<evidence type="ECO:0000256" key="2">
    <source>
        <dbReference type="ARBA" id="ARBA00022475"/>
    </source>
</evidence>
<keyword evidence="3 6" id="KW-0812">Transmembrane</keyword>
<dbReference type="GO" id="GO:0005886">
    <property type="term" value="C:plasma membrane"/>
    <property type="evidence" value="ECO:0007669"/>
    <property type="project" value="UniProtKB-SubCell"/>
</dbReference>
<name>K4MKI7_ALKAL</name>
<evidence type="ECO:0000256" key="1">
    <source>
        <dbReference type="ARBA" id="ARBA00004651"/>
    </source>
</evidence>
<reference evidence="7" key="1">
    <citation type="submission" date="2012-07" db="EMBL/GenBank/DDBJ databases">
        <title>A Draft Genome for Bacillus alcalophilus strain ATCC 27647.</title>
        <authorList>
            <person name="Attie O."/>
            <person name="Jayaprakash A."/>
            <person name="Sachidanandam R."/>
            <person name="Shah H."/>
            <person name="Paulsen I."/>
            <person name="Morino M."/>
            <person name="Ito M."/>
            <person name="Krulwich T."/>
        </authorList>
    </citation>
    <scope>NUCLEOTIDE SEQUENCE</scope>
    <source>
        <strain evidence="7">ATCC 27647</strain>
    </source>
</reference>
<comment type="subcellular location">
    <subcellularLocation>
        <location evidence="1">Cell membrane</location>
        <topology evidence="1">Multi-pass membrane protein</topology>
    </subcellularLocation>
</comment>
<feature type="transmembrane region" description="Helical" evidence="6">
    <location>
        <begin position="21"/>
        <end position="51"/>
    </location>
</feature>
<sequence length="370" mass="42652">MNGYQKGHLIKMKLGARIFKTGLAVTLAMYAALWLGSDSATFAAIAAAFAIQPSIHRTFQTILDQIQANLIGAILAVIFVLTFGHDPFVVGVVVILAIAIISKLKLEPSTIPLAIVTIIIIMESPTTNFVEFATDRFLLIMLGVFTAFIVNLFFIPPRYETKFYQLMLNETDNVIQWIMLLLRQDADPRSLKDDLERLDGQVKKLDNLYSLYKEERNYFLKNKYSKARKLVLFRQMLITIKKSIFVLKNFERRSDDIKQLPEPIQQQFEQQLDLLTNFHNRILLRYVGKVTSSPSQETLEDLDIGKASLAQAFITYYNQEEIEEQTWMHTFPAISQIIEYQEELVHLDHLVNSFFKYHTEESTLDINPEE</sequence>
<dbReference type="PANTHER" id="PTHR30509">
    <property type="entry name" value="P-HYDROXYBENZOIC ACID EFFLUX PUMP SUBUNIT-RELATED"/>
    <property type="match status" value="1"/>
</dbReference>
<dbReference type="Pfam" id="PF06081">
    <property type="entry name" value="ArAE_1"/>
    <property type="match status" value="1"/>
</dbReference>
<evidence type="ECO:0000313" key="7">
    <source>
        <dbReference type="EMBL" id="AFV25813.1"/>
    </source>
</evidence>
<keyword evidence="4 6" id="KW-1133">Transmembrane helix</keyword>
<evidence type="ECO:0000256" key="3">
    <source>
        <dbReference type="ARBA" id="ARBA00022692"/>
    </source>
</evidence>
<dbReference type="EMBL" id="JX399390">
    <property type="protein sequence ID" value="AFV25813.1"/>
    <property type="molecule type" value="Genomic_DNA"/>
</dbReference>
<keyword evidence="5 6" id="KW-0472">Membrane</keyword>
<keyword evidence="2" id="KW-1003">Cell membrane</keyword>
<evidence type="ECO:0000256" key="6">
    <source>
        <dbReference type="SAM" id="Phobius"/>
    </source>
</evidence>
<protein>
    <submittedName>
        <fullName evidence="7">Putative fusaric acid efflux transporter</fullName>
    </submittedName>
</protein>
<dbReference type="PANTHER" id="PTHR30509:SF27">
    <property type="entry name" value="UPF0421 PROTEIN YGAE"/>
    <property type="match status" value="1"/>
</dbReference>
<proteinExistence type="predicted"/>
<gene>
    <name evidence="7" type="ORF">BalcAV2272</name>
</gene>
<evidence type="ECO:0000256" key="4">
    <source>
        <dbReference type="ARBA" id="ARBA00022989"/>
    </source>
</evidence>
<accession>K4MKI7</accession>